<dbReference type="Proteomes" id="UP000708208">
    <property type="component" value="Unassembled WGS sequence"/>
</dbReference>
<organism evidence="2 3">
    <name type="scientific">Allacma fusca</name>
    <dbReference type="NCBI Taxonomy" id="39272"/>
    <lineage>
        <taxon>Eukaryota</taxon>
        <taxon>Metazoa</taxon>
        <taxon>Ecdysozoa</taxon>
        <taxon>Arthropoda</taxon>
        <taxon>Hexapoda</taxon>
        <taxon>Collembola</taxon>
        <taxon>Symphypleona</taxon>
        <taxon>Sminthuridae</taxon>
        <taxon>Allacma</taxon>
    </lineage>
</organism>
<keyword evidence="1" id="KW-0812">Transmembrane</keyword>
<feature type="transmembrane region" description="Helical" evidence="1">
    <location>
        <begin position="46"/>
        <end position="64"/>
    </location>
</feature>
<dbReference type="AlphaFoldDB" id="A0A8J2NT22"/>
<dbReference type="EMBL" id="CAJVCH010045112">
    <property type="protein sequence ID" value="CAG7717347.1"/>
    <property type="molecule type" value="Genomic_DNA"/>
</dbReference>
<feature type="non-terminal residue" evidence="2">
    <location>
        <position position="1"/>
    </location>
</feature>
<gene>
    <name evidence="2" type="ORF">AFUS01_LOCUS6808</name>
</gene>
<keyword evidence="1" id="KW-1133">Transmembrane helix</keyword>
<name>A0A8J2NT22_9HEXA</name>
<accession>A0A8J2NT22</accession>
<reference evidence="2" key="1">
    <citation type="submission" date="2021-06" db="EMBL/GenBank/DDBJ databases">
        <authorList>
            <person name="Hodson N. C."/>
            <person name="Mongue J. A."/>
            <person name="Jaron S. K."/>
        </authorList>
    </citation>
    <scope>NUCLEOTIDE SEQUENCE</scope>
</reference>
<keyword evidence="3" id="KW-1185">Reference proteome</keyword>
<comment type="caution">
    <text evidence="2">The sequence shown here is derived from an EMBL/GenBank/DDBJ whole genome shotgun (WGS) entry which is preliminary data.</text>
</comment>
<evidence type="ECO:0000313" key="3">
    <source>
        <dbReference type="Proteomes" id="UP000708208"/>
    </source>
</evidence>
<protein>
    <submittedName>
        <fullName evidence="2">Uncharacterized protein</fullName>
    </submittedName>
</protein>
<proteinExistence type="predicted"/>
<keyword evidence="1" id="KW-0472">Membrane</keyword>
<sequence length="74" mass="8336">STVKDETRLRQESHLRVPVEWCQVKEKSSDLRISGAPVVNYSNSDIITTPGVLLHYFLGLLLALRISREVGSKK</sequence>
<evidence type="ECO:0000313" key="2">
    <source>
        <dbReference type="EMBL" id="CAG7717347.1"/>
    </source>
</evidence>
<evidence type="ECO:0000256" key="1">
    <source>
        <dbReference type="SAM" id="Phobius"/>
    </source>
</evidence>